<dbReference type="EMBL" id="UYRT01079643">
    <property type="protein sequence ID" value="VDN21114.1"/>
    <property type="molecule type" value="Genomic_DNA"/>
</dbReference>
<name>A0A183DVT6_9BILA</name>
<evidence type="ECO:0000313" key="1">
    <source>
        <dbReference type="EMBL" id="VDN21114.1"/>
    </source>
</evidence>
<evidence type="ECO:0000313" key="3">
    <source>
        <dbReference type="WBParaSite" id="GPUH_0001284101-mRNA-1"/>
    </source>
</evidence>
<evidence type="ECO:0000313" key="2">
    <source>
        <dbReference type="Proteomes" id="UP000271098"/>
    </source>
</evidence>
<dbReference type="AlphaFoldDB" id="A0A183DVT6"/>
<reference evidence="3" key="1">
    <citation type="submission" date="2016-06" db="UniProtKB">
        <authorList>
            <consortium name="WormBaseParasite"/>
        </authorList>
    </citation>
    <scope>IDENTIFICATION</scope>
</reference>
<proteinExistence type="predicted"/>
<organism evidence="3">
    <name type="scientific">Gongylonema pulchrum</name>
    <dbReference type="NCBI Taxonomy" id="637853"/>
    <lineage>
        <taxon>Eukaryota</taxon>
        <taxon>Metazoa</taxon>
        <taxon>Ecdysozoa</taxon>
        <taxon>Nematoda</taxon>
        <taxon>Chromadorea</taxon>
        <taxon>Rhabditida</taxon>
        <taxon>Spirurina</taxon>
        <taxon>Spiruromorpha</taxon>
        <taxon>Spiruroidea</taxon>
        <taxon>Gongylonematidae</taxon>
        <taxon>Gongylonema</taxon>
    </lineage>
</organism>
<gene>
    <name evidence="1" type="ORF">GPUH_LOCUS12827</name>
</gene>
<protein>
    <submittedName>
        <fullName evidence="1 3">Uncharacterized protein</fullName>
    </submittedName>
</protein>
<keyword evidence="2" id="KW-1185">Reference proteome</keyword>
<dbReference type="Proteomes" id="UP000271098">
    <property type="component" value="Unassembled WGS sequence"/>
</dbReference>
<reference evidence="1 2" key="2">
    <citation type="submission" date="2018-11" db="EMBL/GenBank/DDBJ databases">
        <authorList>
            <consortium name="Pathogen Informatics"/>
        </authorList>
    </citation>
    <scope>NUCLEOTIDE SEQUENCE [LARGE SCALE GENOMIC DNA]</scope>
</reference>
<sequence>MSLKCRHGIARMCVCNIHSRTTVANGTFWNIREFSGRLILLHMARKRSSAKRPKVQRREVPTHPEVRPGLSVRRGCFTILGSSCSSLGKGATFCPLGRGFLLIFEQIPGFR</sequence>
<dbReference type="WBParaSite" id="GPUH_0001284101-mRNA-1">
    <property type="protein sequence ID" value="GPUH_0001284101-mRNA-1"/>
    <property type="gene ID" value="GPUH_0001284101"/>
</dbReference>
<accession>A0A183DVT6</accession>